<dbReference type="Gene3D" id="3.40.630.30">
    <property type="match status" value="1"/>
</dbReference>
<dbReference type="InterPro" id="IPR016181">
    <property type="entry name" value="Acyl_CoA_acyltransferase"/>
</dbReference>
<evidence type="ECO:0000313" key="5">
    <source>
        <dbReference type="Proteomes" id="UP001519345"/>
    </source>
</evidence>
<accession>A0ABS4IC54</accession>
<organism evidence="4 5">
    <name type="scientific">Virgibacillus natechei</name>
    <dbReference type="NCBI Taxonomy" id="1216297"/>
    <lineage>
        <taxon>Bacteria</taxon>
        <taxon>Bacillati</taxon>
        <taxon>Bacillota</taxon>
        <taxon>Bacilli</taxon>
        <taxon>Bacillales</taxon>
        <taxon>Bacillaceae</taxon>
        <taxon>Virgibacillus</taxon>
    </lineage>
</organism>
<keyword evidence="5" id="KW-1185">Reference proteome</keyword>
<evidence type="ECO:0000313" key="4">
    <source>
        <dbReference type="EMBL" id="MBP1968512.1"/>
    </source>
</evidence>
<sequence length="117" mass="13072">MRLEGGISGKSQETATIGLKNSLFAVCIYDKNTLIGMGRVIGDGEAFFQVVDIVVKPSYQGKGLGKMVMKEIMNYLDQNTYPGSYVSLIADDPANKLYEQFEFRYTYPGSHGMCRMY</sequence>
<protein>
    <submittedName>
        <fullName evidence="4">Ribosomal protein S18 acetylase RimI-like enzyme</fullName>
    </submittedName>
</protein>
<comment type="caution">
    <text evidence="4">The sequence shown here is derived from an EMBL/GenBank/DDBJ whole genome shotgun (WGS) entry which is preliminary data.</text>
</comment>
<name>A0ABS4IC54_9BACI</name>
<dbReference type="CDD" id="cd04301">
    <property type="entry name" value="NAT_SF"/>
    <property type="match status" value="1"/>
</dbReference>
<dbReference type="PANTHER" id="PTHR43626">
    <property type="entry name" value="ACYL-COA N-ACYLTRANSFERASE"/>
    <property type="match status" value="1"/>
</dbReference>
<dbReference type="SUPFAM" id="SSF55729">
    <property type="entry name" value="Acyl-CoA N-acyltransferases (Nat)"/>
    <property type="match status" value="1"/>
</dbReference>
<keyword evidence="2" id="KW-0012">Acyltransferase</keyword>
<dbReference type="Pfam" id="PF00583">
    <property type="entry name" value="Acetyltransf_1"/>
    <property type="match status" value="1"/>
</dbReference>
<reference evidence="4 5" key="1">
    <citation type="submission" date="2021-03" db="EMBL/GenBank/DDBJ databases">
        <title>Genomic Encyclopedia of Type Strains, Phase IV (KMG-IV): sequencing the most valuable type-strain genomes for metagenomic binning, comparative biology and taxonomic classification.</title>
        <authorList>
            <person name="Goeker M."/>
        </authorList>
    </citation>
    <scope>NUCLEOTIDE SEQUENCE [LARGE SCALE GENOMIC DNA]</scope>
    <source>
        <strain evidence="4 5">DSM 25609</strain>
    </source>
</reference>
<evidence type="ECO:0000256" key="1">
    <source>
        <dbReference type="ARBA" id="ARBA00022679"/>
    </source>
</evidence>
<dbReference type="PANTHER" id="PTHR43626:SF4">
    <property type="entry name" value="GCN5-RELATED N-ACETYLTRANSFERASE 2, CHLOROPLASTIC"/>
    <property type="match status" value="1"/>
</dbReference>
<proteinExistence type="predicted"/>
<evidence type="ECO:0000259" key="3">
    <source>
        <dbReference type="PROSITE" id="PS51186"/>
    </source>
</evidence>
<dbReference type="RefSeq" id="WP_245301450.1">
    <property type="nucleotide sequence ID" value="NZ_CP110224.1"/>
</dbReference>
<dbReference type="EMBL" id="JAGGKX010000002">
    <property type="protein sequence ID" value="MBP1968512.1"/>
    <property type="molecule type" value="Genomic_DNA"/>
</dbReference>
<feature type="domain" description="N-acetyltransferase" evidence="3">
    <location>
        <begin position="1"/>
        <end position="117"/>
    </location>
</feature>
<dbReference type="PROSITE" id="PS51186">
    <property type="entry name" value="GNAT"/>
    <property type="match status" value="1"/>
</dbReference>
<gene>
    <name evidence="4" type="ORF">J2Z83_000604</name>
</gene>
<dbReference type="InterPro" id="IPR045039">
    <property type="entry name" value="NSI-like"/>
</dbReference>
<keyword evidence="1" id="KW-0808">Transferase</keyword>
<dbReference type="Proteomes" id="UP001519345">
    <property type="component" value="Unassembled WGS sequence"/>
</dbReference>
<dbReference type="InterPro" id="IPR000182">
    <property type="entry name" value="GNAT_dom"/>
</dbReference>
<evidence type="ECO:0000256" key="2">
    <source>
        <dbReference type="ARBA" id="ARBA00023315"/>
    </source>
</evidence>